<dbReference type="GO" id="GO:0005975">
    <property type="term" value="P:carbohydrate metabolic process"/>
    <property type="evidence" value="ECO:0007669"/>
    <property type="project" value="InterPro"/>
</dbReference>
<evidence type="ECO:0008006" key="3">
    <source>
        <dbReference type="Google" id="ProtNLM"/>
    </source>
</evidence>
<organism evidence="1 2">
    <name type="scientific">Fistulifera solaris</name>
    <name type="common">Oleaginous diatom</name>
    <dbReference type="NCBI Taxonomy" id="1519565"/>
    <lineage>
        <taxon>Eukaryota</taxon>
        <taxon>Sar</taxon>
        <taxon>Stramenopiles</taxon>
        <taxon>Ochrophyta</taxon>
        <taxon>Bacillariophyta</taxon>
        <taxon>Bacillariophyceae</taxon>
        <taxon>Bacillariophycidae</taxon>
        <taxon>Naviculales</taxon>
        <taxon>Naviculaceae</taxon>
        <taxon>Fistulifera</taxon>
    </lineage>
</organism>
<dbReference type="AlphaFoldDB" id="A0A1Z5JQL8"/>
<dbReference type="EMBL" id="BDSP01000103">
    <property type="protein sequence ID" value="GAX16317.1"/>
    <property type="molecule type" value="Genomic_DNA"/>
</dbReference>
<keyword evidence="2" id="KW-1185">Reference proteome</keyword>
<dbReference type="PANTHER" id="PTHR45985:SF3">
    <property type="entry name" value="CHITIN DEACETYLASE-LIKE 4"/>
    <property type="match status" value="1"/>
</dbReference>
<protein>
    <recommendedName>
        <fullName evidence="3">NodB homology domain-containing protein</fullName>
    </recommendedName>
</protein>
<evidence type="ECO:0000313" key="2">
    <source>
        <dbReference type="Proteomes" id="UP000198406"/>
    </source>
</evidence>
<reference evidence="1 2" key="1">
    <citation type="journal article" date="2015" name="Plant Cell">
        <title>Oil accumulation by the oleaginous diatom Fistulifera solaris as revealed by the genome and transcriptome.</title>
        <authorList>
            <person name="Tanaka T."/>
            <person name="Maeda Y."/>
            <person name="Veluchamy A."/>
            <person name="Tanaka M."/>
            <person name="Abida H."/>
            <person name="Marechal E."/>
            <person name="Bowler C."/>
            <person name="Muto M."/>
            <person name="Sunaga Y."/>
            <person name="Tanaka M."/>
            <person name="Yoshino T."/>
            <person name="Taniguchi T."/>
            <person name="Fukuda Y."/>
            <person name="Nemoto M."/>
            <person name="Matsumoto M."/>
            <person name="Wong P.S."/>
            <person name="Aburatani S."/>
            <person name="Fujibuchi W."/>
        </authorList>
    </citation>
    <scope>NUCLEOTIDE SEQUENCE [LARGE SCALE GENOMIC DNA]</scope>
    <source>
        <strain evidence="1 2">JPCC DA0580</strain>
    </source>
</reference>
<name>A0A1Z5JQL8_FISSO</name>
<comment type="caution">
    <text evidence="1">The sequence shown here is derived from an EMBL/GenBank/DDBJ whole genome shotgun (WGS) entry which is preliminary data.</text>
</comment>
<dbReference type="PANTHER" id="PTHR45985">
    <property type="match status" value="1"/>
</dbReference>
<dbReference type="SUPFAM" id="SSF88713">
    <property type="entry name" value="Glycoside hydrolase/deacetylase"/>
    <property type="match status" value="2"/>
</dbReference>
<gene>
    <name evidence="1" type="ORF">FisN_35Hu016</name>
</gene>
<accession>A0A1Z5JQL8</accession>
<sequence length="982" mass="109088">MDTKDIPQMITITFDDSLQHAKFATIKKYVLDIQDKRGCPPRITHFTSFDWTQCEPVKFMYDTGAVEQGHHTGMHTGTPTVAQIKSAMDQLEGCGVPRSEITGFRTPFLAYNETTLVNLKSLNVIYDTTLIQDDDVASGYGVNNTWPFTLENGFTGSIKCGVTGSCINQSYPNMWEIPMYRWYDSSNRLLNDIMDYPSFTTDVQQMFDRHYNGNRAPFGIYLHEPWLNKNGAALKQWIEKIMATYNDVHFVTNMDLLEWMQNPVPKSQYVPKACKSRAEMFGCLPPAPGYKCDGYGQFFDFATCKCSCMQNFCPINGGPSNGGACTDWNCPTTPVAPIPVAAPVPSPPVAPSAPVAPVTPTPPVPAPIWNYTLDPMTDYKKNLGYPLQYPFERLFSVEETPQFAIITIDDGVSDSRVKPTADYLMSIQKMDSRGCTPKITMFVSFDYTMCGLLYELYKAKHEMATHTLSHEGYPSKAQIDGGFKSQVACGTPANEVIGFRTPYLTYDQRVLDDLYALQGEYKRTLYDSSVVVDAFGPTDYGRKNFWPWKWDHAQKVTYNRATPYATPSPHIEWKNFDPVKASNMKGMWEIPMPLYFEPGKDVNYYQNMDYPFSHEIMWDNFYRRYNGNRSPFHINIHAPWLEKNGASLKLWIEELLTKHDDVFFITNKQLLEYMENPVPLSVYKQQRICDAPGYDDSYCFPKNYACNWWSEDWDNESCACTCKAGFCRRDGTCTDWNCPVPTAPVAPVAPVTPPSAPAPVRAPSPVTVPTAPVTVPTAPVTVPTAPVAAPEAPIPAPVAPPVYSGPGCCSNDFKTCITWCGTTEAQCNACGVSDPKIWLADGALTNNNCAPRWNGYGCTSHDICCPGLACLANSDGVSRSCLPGDRSAPVPAPPVAPPVQSPSTAIAVWGQCGTTPSGGNFGVNCTNSYCAWGNEHWQSCQPCSRAPLNAFDCQNYQLKCGSTSAFAVCAKRRTLRGVNESN</sequence>
<dbReference type="Gene3D" id="3.20.20.370">
    <property type="entry name" value="Glycoside hydrolase/deacetylase"/>
    <property type="match status" value="2"/>
</dbReference>
<dbReference type="Proteomes" id="UP000198406">
    <property type="component" value="Unassembled WGS sequence"/>
</dbReference>
<dbReference type="InterPro" id="IPR052740">
    <property type="entry name" value="CE4"/>
</dbReference>
<dbReference type="InterPro" id="IPR011330">
    <property type="entry name" value="Glyco_hydro/deAcase_b/a-brl"/>
</dbReference>
<evidence type="ECO:0000313" key="1">
    <source>
        <dbReference type="EMBL" id="GAX16317.1"/>
    </source>
</evidence>
<proteinExistence type="predicted"/>
<dbReference type="InParanoid" id="A0A1Z5JQL8"/>
<dbReference type="OrthoDB" id="504708at2759"/>